<accession>A0ABY4WEP7</accession>
<feature type="domain" description="DUF5643" evidence="3">
    <location>
        <begin position="255"/>
        <end position="364"/>
    </location>
</feature>
<dbReference type="InterPro" id="IPR025436">
    <property type="entry name" value="DUF4179"/>
</dbReference>
<evidence type="ECO:0000256" key="1">
    <source>
        <dbReference type="SAM" id="Phobius"/>
    </source>
</evidence>
<gene>
    <name evidence="4" type="ORF">NDK47_16670</name>
</gene>
<evidence type="ECO:0000259" key="2">
    <source>
        <dbReference type="Pfam" id="PF13786"/>
    </source>
</evidence>
<feature type="transmembrane region" description="Helical" evidence="1">
    <location>
        <begin position="73"/>
        <end position="93"/>
    </location>
</feature>
<protein>
    <submittedName>
        <fullName evidence="4">DUF4179 domain-containing protein</fullName>
    </submittedName>
</protein>
<evidence type="ECO:0000313" key="5">
    <source>
        <dbReference type="Proteomes" id="UP001056500"/>
    </source>
</evidence>
<evidence type="ECO:0000313" key="4">
    <source>
        <dbReference type="EMBL" id="USG63799.1"/>
    </source>
</evidence>
<dbReference type="RefSeq" id="WP_251870878.1">
    <property type="nucleotide sequence ID" value="NZ_CP098755.1"/>
</dbReference>
<feature type="domain" description="DUF4179" evidence="2">
    <location>
        <begin position="68"/>
        <end position="162"/>
    </location>
</feature>
<evidence type="ECO:0000259" key="3">
    <source>
        <dbReference type="Pfam" id="PF18705"/>
    </source>
</evidence>
<name>A0ABY4WEP7_9BACL</name>
<keyword evidence="5" id="KW-1185">Reference proteome</keyword>
<organism evidence="4 5">
    <name type="scientific">Brevibacillus ruminantium</name>
    <dbReference type="NCBI Taxonomy" id="2950604"/>
    <lineage>
        <taxon>Bacteria</taxon>
        <taxon>Bacillati</taxon>
        <taxon>Bacillota</taxon>
        <taxon>Bacilli</taxon>
        <taxon>Bacillales</taxon>
        <taxon>Paenibacillaceae</taxon>
        <taxon>Brevibacillus</taxon>
    </lineage>
</organism>
<dbReference type="InterPro" id="IPR040680">
    <property type="entry name" value="DUF5643"/>
</dbReference>
<dbReference type="Pfam" id="PF13786">
    <property type="entry name" value="DUF4179"/>
    <property type="match status" value="1"/>
</dbReference>
<reference evidence="4" key="1">
    <citation type="submission" date="2022-06" db="EMBL/GenBank/DDBJ databases">
        <title>Genome sequencing of Brevibacillus sp. BB3-R1.</title>
        <authorList>
            <person name="Heo J."/>
            <person name="Lee D."/>
            <person name="Won M."/>
            <person name="Han B.-H."/>
            <person name="Hong S.-B."/>
            <person name="Kwon S.-W."/>
        </authorList>
    </citation>
    <scope>NUCLEOTIDE SEQUENCE</scope>
    <source>
        <strain evidence="4">BB3-R1</strain>
    </source>
</reference>
<proteinExistence type="predicted"/>
<dbReference type="EMBL" id="CP098755">
    <property type="protein sequence ID" value="USG63799.1"/>
    <property type="molecule type" value="Genomic_DNA"/>
</dbReference>
<keyword evidence="1" id="KW-0472">Membrane</keyword>
<keyword evidence="1" id="KW-1133">Transmembrane helix</keyword>
<dbReference type="Gene3D" id="2.60.40.1630">
    <property type="entry name" value="bacillus anthracis domain"/>
    <property type="match status" value="1"/>
</dbReference>
<dbReference type="Pfam" id="PF18705">
    <property type="entry name" value="DUF5643"/>
    <property type="match status" value="1"/>
</dbReference>
<keyword evidence="1" id="KW-0812">Transmembrane</keyword>
<dbReference type="Proteomes" id="UP001056500">
    <property type="component" value="Chromosome"/>
</dbReference>
<sequence>MMNEENKTKDILGEKENGSKTEDFWQAAMAHHLKDGKEKYHCVDAPAGAETYILAGIAKAKQYREQRKKRTRVRWSLITVCSLILGLFFSIRFSPAVAAYVSHIPGMEPLVRLIQADKGLQMAAKHGLAQTISTTSEAEDVSFTVDQVIMDQRRMLLFYSVKHQETGHDVKLENLTFLDQQGNPLSLGYTLSHAGPNQTSLEQNKVEIYQYEENVPLPDVLVVKAAVSVDGQTLSEPFSVTVPIDKSRFADLKEKVYPVNQTVTIDGQSITVVQIVVYPTQTDITFRFDPHNTKYIFGFEELRLVDEKGETYTFWGNGVPHQTLNENEMTYFVESSFFQEPEKLVLKASGIRAVDKDRRTVVIDARSKTFLQVPDSRLQLEALRQNDDVVGMDFLLRVDDLDRHRYGSLMTELTDDLGNHYEFVHGTSTSTSDDHLQKYGVTFRRTSSKKSGSPSQYQFVLSHYPTYLDGTVSLPITIQK</sequence>